<gene>
    <name evidence="2" type="ORF">PC129_g25090</name>
</gene>
<name>A0A8T1GU22_9STRA</name>
<evidence type="ECO:0000313" key="2">
    <source>
        <dbReference type="EMBL" id="KAG3191369.1"/>
    </source>
</evidence>
<dbReference type="InterPro" id="IPR036179">
    <property type="entry name" value="Ig-like_dom_sf"/>
</dbReference>
<dbReference type="Proteomes" id="UP000760860">
    <property type="component" value="Unassembled WGS sequence"/>
</dbReference>
<dbReference type="InterPro" id="IPR013783">
    <property type="entry name" value="Ig-like_fold"/>
</dbReference>
<dbReference type="InterPro" id="IPR013098">
    <property type="entry name" value="Ig_I-set"/>
</dbReference>
<dbReference type="Pfam" id="PF07679">
    <property type="entry name" value="I-set"/>
    <property type="match status" value="1"/>
</dbReference>
<feature type="non-terminal residue" evidence="2">
    <location>
        <position position="1"/>
    </location>
</feature>
<dbReference type="SUPFAM" id="SSF48726">
    <property type="entry name" value="Immunoglobulin"/>
    <property type="match status" value="1"/>
</dbReference>
<organism evidence="2 3">
    <name type="scientific">Phytophthora cactorum</name>
    <dbReference type="NCBI Taxonomy" id="29920"/>
    <lineage>
        <taxon>Eukaryota</taxon>
        <taxon>Sar</taxon>
        <taxon>Stramenopiles</taxon>
        <taxon>Oomycota</taxon>
        <taxon>Peronosporomycetes</taxon>
        <taxon>Peronosporales</taxon>
        <taxon>Peronosporaceae</taxon>
        <taxon>Phytophthora</taxon>
    </lineage>
</organism>
<dbReference type="VEuPathDB" id="FungiDB:PC110_g22000"/>
<dbReference type="EMBL" id="RCMV01004955">
    <property type="protein sequence ID" value="KAG3191369.1"/>
    <property type="molecule type" value="Genomic_DNA"/>
</dbReference>
<reference evidence="2" key="1">
    <citation type="submission" date="2018-05" db="EMBL/GenBank/DDBJ databases">
        <title>Effector identification in a new, highly contiguous assembly of the strawberry crown rot pathogen Phytophthora cactorum.</title>
        <authorList>
            <person name="Armitage A.D."/>
            <person name="Nellist C.F."/>
            <person name="Bates H."/>
            <person name="Vickerstaff R.J."/>
            <person name="Harrison R.J."/>
        </authorList>
    </citation>
    <scope>NUCLEOTIDE SEQUENCE</scope>
    <source>
        <strain evidence="2">P421</strain>
    </source>
</reference>
<comment type="caution">
    <text evidence="2">The sequence shown here is derived from an EMBL/GenBank/DDBJ whole genome shotgun (WGS) entry which is preliminary data.</text>
</comment>
<dbReference type="AlphaFoldDB" id="A0A8T1GU22"/>
<evidence type="ECO:0000259" key="1">
    <source>
        <dbReference type="Pfam" id="PF07679"/>
    </source>
</evidence>
<dbReference type="Gene3D" id="2.60.40.10">
    <property type="entry name" value="Immunoglobulins"/>
    <property type="match status" value="1"/>
</dbReference>
<feature type="domain" description="Immunoglobulin I-set" evidence="1">
    <location>
        <begin position="101"/>
        <end position="168"/>
    </location>
</feature>
<evidence type="ECO:0000313" key="3">
    <source>
        <dbReference type="Proteomes" id="UP000760860"/>
    </source>
</evidence>
<sequence length="197" mass="22364">THAKDDEQLVQKLISIRKLLTPTGDWIQEDKDAEKVDEHRRELERQALLQKKEEDRRKELITQENAKKARLWAKKIALGLDPSIQRPPVLVDVPPPVVAAIKNASLDLRVNAKFVQNFQWFFNGHPIETEEFVSGINRCTLVIAKLTKRVTGEYYCTCENEEGAVSSTTCRVSLAGLKLSTWNKNSWNAGDISNVLV</sequence>
<protein>
    <recommendedName>
        <fullName evidence="1">Immunoglobulin I-set domain-containing protein</fullName>
    </recommendedName>
</protein>
<proteinExistence type="predicted"/>
<accession>A0A8T1GU22</accession>